<dbReference type="AlphaFoldDB" id="A0A428GJR4"/>
<gene>
    <name evidence="1" type="ORF">D8798_00940</name>
</gene>
<comment type="caution">
    <text evidence="1">The sequence shown here is derived from an EMBL/GenBank/DDBJ whole genome shotgun (WGS) entry which is preliminary data.</text>
</comment>
<evidence type="ECO:0000313" key="2">
    <source>
        <dbReference type="Proteomes" id="UP000272213"/>
    </source>
</evidence>
<sequence>MRYRPHYLKKRKKHRELNEFSTEGGRIVLNGKLLDGVTSYSIACTSGELTELTIKMVGKMK</sequence>
<accession>A0A428GJR4</accession>
<evidence type="ECO:0000313" key="1">
    <source>
        <dbReference type="EMBL" id="RSJ77725.1"/>
    </source>
</evidence>
<proteinExistence type="predicted"/>
<protein>
    <submittedName>
        <fullName evidence="1">Uncharacterized protein</fullName>
    </submittedName>
</protein>
<organism evidence="1 2">
    <name type="scientific">Streptococcus cristatus</name>
    <dbReference type="NCBI Taxonomy" id="45634"/>
    <lineage>
        <taxon>Bacteria</taxon>
        <taxon>Bacillati</taxon>
        <taxon>Bacillota</taxon>
        <taxon>Bacilli</taxon>
        <taxon>Lactobacillales</taxon>
        <taxon>Streptococcaceae</taxon>
        <taxon>Streptococcus</taxon>
    </lineage>
</organism>
<name>A0A428GJR4_STRCR</name>
<dbReference type="EMBL" id="RJPM01000001">
    <property type="protein sequence ID" value="RSJ77725.1"/>
    <property type="molecule type" value="Genomic_DNA"/>
</dbReference>
<dbReference type="Proteomes" id="UP000272213">
    <property type="component" value="Unassembled WGS sequence"/>
</dbReference>
<reference evidence="1 2" key="1">
    <citation type="submission" date="2018-11" db="EMBL/GenBank/DDBJ databases">
        <title>Species Designations Belie Phenotypic and Genotypic Heterogeneity in Oral Streptococci.</title>
        <authorList>
            <person name="Velsko I."/>
        </authorList>
    </citation>
    <scope>NUCLEOTIDE SEQUENCE [LARGE SCALE GENOMIC DNA]</scope>
    <source>
        <strain evidence="1 2">BCA6</strain>
    </source>
</reference>